<reference evidence="2" key="1">
    <citation type="submission" date="2016-07" db="EMBL/GenBank/DDBJ databases">
        <title>Nontailed viruses are major unrecognized killers of bacteria in the ocean.</title>
        <authorList>
            <person name="Kauffman K."/>
            <person name="Hussain F."/>
            <person name="Yang J."/>
            <person name="Arevalo P."/>
            <person name="Brown J."/>
            <person name="Cutler M."/>
            <person name="Kelly L."/>
            <person name="Polz M.F."/>
        </authorList>
    </citation>
    <scope>NUCLEOTIDE SEQUENCE [LARGE SCALE GENOMIC DNA]</scope>
    <source>
        <strain evidence="2">10N.286.55.C1</strain>
    </source>
</reference>
<evidence type="ECO:0000313" key="2">
    <source>
        <dbReference type="Proteomes" id="UP000235778"/>
    </source>
</evidence>
<sequence length="61" mass="7192">MRVCGTLTAEDQFKINDRIDIERFRLFLTSKTHIRYAETYLNPEQIDSVNLAKYRQKKAAA</sequence>
<proteinExistence type="predicted"/>
<dbReference type="AlphaFoldDB" id="A0A2N7BU46"/>
<organism evidence="1 2">
    <name type="scientific">Vibrio lentus</name>
    <dbReference type="NCBI Taxonomy" id="136468"/>
    <lineage>
        <taxon>Bacteria</taxon>
        <taxon>Pseudomonadati</taxon>
        <taxon>Pseudomonadota</taxon>
        <taxon>Gammaproteobacteria</taxon>
        <taxon>Vibrionales</taxon>
        <taxon>Vibrionaceae</taxon>
        <taxon>Vibrio</taxon>
    </lineage>
</organism>
<comment type="caution">
    <text evidence="1">The sequence shown here is derived from an EMBL/GenBank/DDBJ whole genome shotgun (WGS) entry which is preliminary data.</text>
</comment>
<dbReference type="Proteomes" id="UP000235778">
    <property type="component" value="Unassembled WGS sequence"/>
</dbReference>
<dbReference type="EMBL" id="MCSI01000119">
    <property type="protein sequence ID" value="PME63565.1"/>
    <property type="molecule type" value="Genomic_DNA"/>
</dbReference>
<gene>
    <name evidence="1" type="ORF">BCV30_08350</name>
</gene>
<accession>A0A2N7BU46</accession>
<name>A0A2N7BU46_9VIBR</name>
<protein>
    <submittedName>
        <fullName evidence="1">Uncharacterized protein</fullName>
    </submittedName>
</protein>
<evidence type="ECO:0000313" key="1">
    <source>
        <dbReference type="EMBL" id="PME63565.1"/>
    </source>
</evidence>